<evidence type="ECO:0000313" key="1">
    <source>
        <dbReference type="EMBL" id="JAD86124.1"/>
    </source>
</evidence>
<proteinExistence type="predicted"/>
<organism evidence="1">
    <name type="scientific">Arundo donax</name>
    <name type="common">Giant reed</name>
    <name type="synonym">Donax arundinaceus</name>
    <dbReference type="NCBI Taxonomy" id="35708"/>
    <lineage>
        <taxon>Eukaryota</taxon>
        <taxon>Viridiplantae</taxon>
        <taxon>Streptophyta</taxon>
        <taxon>Embryophyta</taxon>
        <taxon>Tracheophyta</taxon>
        <taxon>Spermatophyta</taxon>
        <taxon>Magnoliopsida</taxon>
        <taxon>Liliopsida</taxon>
        <taxon>Poales</taxon>
        <taxon>Poaceae</taxon>
        <taxon>PACMAD clade</taxon>
        <taxon>Arundinoideae</taxon>
        <taxon>Arundineae</taxon>
        <taxon>Arundo</taxon>
    </lineage>
</organism>
<reference evidence="1" key="2">
    <citation type="journal article" date="2015" name="Data Brief">
        <title>Shoot transcriptome of the giant reed, Arundo donax.</title>
        <authorList>
            <person name="Barrero R.A."/>
            <person name="Guerrero F.D."/>
            <person name="Moolhuijzen P."/>
            <person name="Goolsby J.A."/>
            <person name="Tidwell J."/>
            <person name="Bellgard S.E."/>
            <person name="Bellgard M.I."/>
        </authorList>
    </citation>
    <scope>NUCLEOTIDE SEQUENCE</scope>
    <source>
        <tissue evidence="1">Shoot tissue taken approximately 20 cm above the soil surface</tissue>
    </source>
</reference>
<sequence length="57" mass="6563">MLIVLEYTAVASPSSNIVGANHLMWDKRKHSLSNSMLNLCQHRPQSYEQAHHSWETD</sequence>
<dbReference type="AlphaFoldDB" id="A0A0A9DC56"/>
<protein>
    <submittedName>
        <fullName evidence="1">Uncharacterized protein</fullName>
    </submittedName>
</protein>
<accession>A0A0A9DC56</accession>
<name>A0A0A9DC56_ARUDO</name>
<reference evidence="1" key="1">
    <citation type="submission" date="2014-09" db="EMBL/GenBank/DDBJ databases">
        <authorList>
            <person name="Magalhaes I.L.F."/>
            <person name="Oliveira U."/>
            <person name="Santos F.R."/>
            <person name="Vidigal T.H.D.A."/>
            <person name="Brescovit A.D."/>
            <person name="Santos A.J."/>
        </authorList>
    </citation>
    <scope>NUCLEOTIDE SEQUENCE</scope>
    <source>
        <tissue evidence="1">Shoot tissue taken approximately 20 cm above the soil surface</tissue>
    </source>
</reference>
<dbReference type="EMBL" id="GBRH01211771">
    <property type="protein sequence ID" value="JAD86124.1"/>
    <property type="molecule type" value="Transcribed_RNA"/>
</dbReference>